<dbReference type="PATRIC" id="fig|1629550.3.peg.29"/>
<keyword evidence="3" id="KW-1185">Reference proteome</keyword>
<gene>
    <name evidence="2" type="ORF">VN21_00360</name>
</gene>
<sequence length="198" mass="23981">MISFYSGTPGSGKSLHTARDIYFQLFRKKKNIISNFDINMDIYNSKNKKGIFKYVPNYELTPEYLIEFARKHHTSQKEGQTILVIDECQLMFNSRTWQQQGRSQWIEFFTQHRKFFYDVILISQFDRLIDRQIRSLIEYEVVHRKVNNFKIGDYLPITLFVAVTRWYSQKAKIGSQFFIYREKYSKMYDSYKTFKEQV</sequence>
<name>A0A0M3DNE4_9FIRM</name>
<proteinExistence type="predicted"/>
<accession>A0A0M3DNE4</accession>
<comment type="caution">
    <text evidence="2">The sequence shown here is derived from an EMBL/GenBank/DDBJ whole genome shotgun (WGS) entry which is preliminary data.</text>
</comment>
<dbReference type="Gene3D" id="3.40.50.300">
    <property type="entry name" value="P-loop containing nucleotide triphosphate hydrolases"/>
    <property type="match status" value="1"/>
</dbReference>
<evidence type="ECO:0000313" key="2">
    <source>
        <dbReference type="EMBL" id="KKY02969.1"/>
    </source>
</evidence>
<dbReference type="AlphaFoldDB" id="A0A0M3DNE4"/>
<dbReference type="Proteomes" id="UP000034407">
    <property type="component" value="Unassembled WGS sequence"/>
</dbReference>
<reference evidence="2 3" key="1">
    <citation type="submission" date="2015-04" db="EMBL/GenBank/DDBJ databases">
        <title>Microcin producing Clostridium sp. JC272T.</title>
        <authorList>
            <person name="Jyothsna T."/>
            <person name="Sasikala C."/>
            <person name="Ramana C."/>
        </authorList>
    </citation>
    <scope>NUCLEOTIDE SEQUENCE [LARGE SCALE GENOMIC DNA]</scope>
    <source>
        <strain evidence="2 3">JC272</strain>
    </source>
</reference>
<organism evidence="2 3">
    <name type="scientific">Paraclostridium benzoelyticum</name>
    <dbReference type="NCBI Taxonomy" id="1629550"/>
    <lineage>
        <taxon>Bacteria</taxon>
        <taxon>Bacillati</taxon>
        <taxon>Bacillota</taxon>
        <taxon>Clostridia</taxon>
        <taxon>Peptostreptococcales</taxon>
        <taxon>Peptostreptococcaceae</taxon>
        <taxon>Paraclostridium</taxon>
    </lineage>
</organism>
<dbReference type="SUPFAM" id="SSF52540">
    <property type="entry name" value="P-loop containing nucleoside triphosphate hydrolases"/>
    <property type="match status" value="1"/>
</dbReference>
<dbReference type="EMBL" id="LBBT01000010">
    <property type="protein sequence ID" value="KKY02969.1"/>
    <property type="molecule type" value="Genomic_DNA"/>
</dbReference>
<protein>
    <recommendedName>
        <fullName evidence="1">Zona occludens toxin N-terminal domain-containing protein</fullName>
    </recommendedName>
</protein>
<dbReference type="InterPro" id="IPR008900">
    <property type="entry name" value="Zot_N"/>
</dbReference>
<feature type="domain" description="Zona occludens toxin N-terminal" evidence="1">
    <location>
        <begin position="1"/>
        <end position="193"/>
    </location>
</feature>
<dbReference type="InterPro" id="IPR027417">
    <property type="entry name" value="P-loop_NTPase"/>
</dbReference>
<evidence type="ECO:0000313" key="3">
    <source>
        <dbReference type="Proteomes" id="UP000034407"/>
    </source>
</evidence>
<evidence type="ECO:0000259" key="1">
    <source>
        <dbReference type="Pfam" id="PF05707"/>
    </source>
</evidence>
<dbReference type="OrthoDB" id="9800070at2"/>
<dbReference type="RefSeq" id="WP_046821516.1">
    <property type="nucleotide sequence ID" value="NZ_LBBT01000010.1"/>
</dbReference>
<dbReference type="Pfam" id="PF05707">
    <property type="entry name" value="Zot"/>
    <property type="match status" value="1"/>
</dbReference>